<dbReference type="InterPro" id="IPR012914">
    <property type="entry name" value="PucR_dom"/>
</dbReference>
<feature type="domain" description="Purine catabolism PurC-like" evidence="1">
    <location>
        <begin position="3"/>
        <end position="124"/>
    </location>
</feature>
<dbReference type="InterPro" id="IPR051448">
    <property type="entry name" value="CdaR-like_regulators"/>
</dbReference>
<keyword evidence="4" id="KW-1185">Reference proteome</keyword>
<evidence type="ECO:0000259" key="2">
    <source>
        <dbReference type="Pfam" id="PF13556"/>
    </source>
</evidence>
<name>A0ABP7KLU7_9MICO</name>
<dbReference type="Pfam" id="PF07905">
    <property type="entry name" value="PucR"/>
    <property type="match status" value="1"/>
</dbReference>
<evidence type="ECO:0000259" key="1">
    <source>
        <dbReference type="Pfam" id="PF07905"/>
    </source>
</evidence>
<organism evidence="3 4">
    <name type="scientific">Leifsonia kafniensis</name>
    <dbReference type="NCBI Taxonomy" id="475957"/>
    <lineage>
        <taxon>Bacteria</taxon>
        <taxon>Bacillati</taxon>
        <taxon>Actinomycetota</taxon>
        <taxon>Actinomycetes</taxon>
        <taxon>Micrococcales</taxon>
        <taxon>Microbacteriaceae</taxon>
        <taxon>Leifsonia</taxon>
    </lineage>
</organism>
<gene>
    <name evidence="3" type="ORF">GCM10022381_24440</name>
</gene>
<dbReference type="PANTHER" id="PTHR33744">
    <property type="entry name" value="CARBOHYDRATE DIACID REGULATOR"/>
    <property type="match status" value="1"/>
</dbReference>
<accession>A0ABP7KLU7</accession>
<dbReference type="PANTHER" id="PTHR33744:SF1">
    <property type="entry name" value="DNA-BINDING TRANSCRIPTIONAL ACTIVATOR ADER"/>
    <property type="match status" value="1"/>
</dbReference>
<protein>
    <submittedName>
        <fullName evidence="3">PucR family transcriptional regulator ligand-binding domain-containing protein</fullName>
    </submittedName>
</protein>
<dbReference type="EMBL" id="BAABCN010000007">
    <property type="protein sequence ID" value="GAA3881297.1"/>
    <property type="molecule type" value="Genomic_DNA"/>
</dbReference>
<dbReference type="Pfam" id="PF13556">
    <property type="entry name" value="HTH_30"/>
    <property type="match status" value="1"/>
</dbReference>
<proteinExistence type="predicted"/>
<sequence>MRDILHLPVLSAALPELLAGEESLGVRVRWVHVSDSLGVAKLLDGGELLLSTGAGWSADDSLLTQFIEDLVRVGAAGLVLELTQGIDRAPLAVREACIRLGFPLVVLHKEVKFVAITEAVHSRIISDQTEALRARDALHDLFIGLSLRGSPADYIVAQLSRVLDAPVVLENINHQVVAVETLAAGDDILAGWELRSRSARREAAGACATTGATAGTGATGTAATVSAATDTGASAGWDIVPVEARGVRWGYLVALPGEPHPAGRLQVMEQAAVALALGRLADRDADEWTRRGHEQLLAGLLGGRYLTELGVTLRLEAAGLKVRDRMLLGLVLAVAPDGAAVAAALAAATAIGADAIAAAYPSANPTGRSAQLMVALSLPAEARFPDAAASAFAQAVGQALSLSSPSGAATPAAPVTPDIAIAVGGEAHDAASLLASLEEAAELLRRNSSAPRRGVEVHRVENRPLLRLVTALGSDPRLQAHSEQMLRPLIDHDLEFGSGLLAVLTAFAAHPGNRTKAATASHLSRSVFYQRIALIEDLLDVDLDDGETVSALHTALLARGSLR</sequence>
<evidence type="ECO:0000313" key="4">
    <source>
        <dbReference type="Proteomes" id="UP001501803"/>
    </source>
</evidence>
<dbReference type="InterPro" id="IPR025736">
    <property type="entry name" value="PucR_C-HTH_dom"/>
</dbReference>
<comment type="caution">
    <text evidence="3">The sequence shown here is derived from an EMBL/GenBank/DDBJ whole genome shotgun (WGS) entry which is preliminary data.</text>
</comment>
<dbReference type="InterPro" id="IPR042070">
    <property type="entry name" value="PucR_C-HTH_sf"/>
</dbReference>
<dbReference type="Gene3D" id="1.10.10.2840">
    <property type="entry name" value="PucR C-terminal helix-turn-helix domain"/>
    <property type="match status" value="1"/>
</dbReference>
<dbReference type="Proteomes" id="UP001501803">
    <property type="component" value="Unassembled WGS sequence"/>
</dbReference>
<reference evidence="4" key="1">
    <citation type="journal article" date="2019" name="Int. J. Syst. Evol. Microbiol.">
        <title>The Global Catalogue of Microorganisms (GCM) 10K type strain sequencing project: providing services to taxonomists for standard genome sequencing and annotation.</title>
        <authorList>
            <consortium name="The Broad Institute Genomics Platform"/>
            <consortium name="The Broad Institute Genome Sequencing Center for Infectious Disease"/>
            <person name="Wu L."/>
            <person name="Ma J."/>
        </authorList>
    </citation>
    <scope>NUCLEOTIDE SEQUENCE [LARGE SCALE GENOMIC DNA]</scope>
    <source>
        <strain evidence="4">JCM 17021</strain>
    </source>
</reference>
<evidence type="ECO:0000313" key="3">
    <source>
        <dbReference type="EMBL" id="GAA3881297.1"/>
    </source>
</evidence>
<feature type="domain" description="PucR C-terminal helix-turn-helix" evidence="2">
    <location>
        <begin position="500"/>
        <end position="558"/>
    </location>
</feature>